<dbReference type="InterPro" id="IPR025444">
    <property type="entry name" value="Monooxy_af470"/>
</dbReference>
<dbReference type="Proteomes" id="UP001596445">
    <property type="component" value="Unassembled WGS sequence"/>
</dbReference>
<evidence type="ECO:0000256" key="1">
    <source>
        <dbReference type="SAM" id="MobiDB-lite"/>
    </source>
</evidence>
<dbReference type="Pfam" id="PF13826">
    <property type="entry name" value="Monooxy_af470-like"/>
    <property type="match status" value="1"/>
</dbReference>
<keyword evidence="2" id="KW-0560">Oxidoreductase</keyword>
<dbReference type="AlphaFoldDB" id="A0ABD5W1P1"/>
<dbReference type="GO" id="GO:0004497">
    <property type="term" value="F:monooxygenase activity"/>
    <property type="evidence" value="ECO:0007669"/>
    <property type="project" value="UniProtKB-KW"/>
</dbReference>
<name>A0ABD5W1P1_9EURY</name>
<protein>
    <submittedName>
        <fullName evidence="2">Monooxygenase family protein</fullName>
    </submittedName>
</protein>
<dbReference type="EMBL" id="JBHSZI010000001">
    <property type="protein sequence ID" value="MFC7058947.1"/>
    <property type="molecule type" value="Genomic_DNA"/>
</dbReference>
<evidence type="ECO:0000313" key="3">
    <source>
        <dbReference type="Proteomes" id="UP001596445"/>
    </source>
</evidence>
<proteinExistence type="predicted"/>
<gene>
    <name evidence="2" type="ORF">ACFQQG_13180</name>
</gene>
<sequence length="81" mass="9164">MYDTLLLRRRNERDIAVGIWDETYVVQPDEYETVYNNMSPHGLAASDETQIVSASDQRQTATGRLGHIDGFDSPVHPPNMT</sequence>
<feature type="region of interest" description="Disordered" evidence="1">
    <location>
        <begin position="56"/>
        <end position="81"/>
    </location>
</feature>
<keyword evidence="3" id="KW-1185">Reference proteome</keyword>
<reference evidence="2 3" key="1">
    <citation type="journal article" date="2019" name="Int. J. Syst. Evol. Microbiol.">
        <title>The Global Catalogue of Microorganisms (GCM) 10K type strain sequencing project: providing services to taxonomists for standard genome sequencing and annotation.</title>
        <authorList>
            <consortium name="The Broad Institute Genomics Platform"/>
            <consortium name="The Broad Institute Genome Sequencing Center for Infectious Disease"/>
            <person name="Wu L."/>
            <person name="Ma J."/>
        </authorList>
    </citation>
    <scope>NUCLEOTIDE SEQUENCE [LARGE SCALE GENOMIC DNA]</scope>
    <source>
        <strain evidence="2 3">JCM 30072</strain>
    </source>
</reference>
<keyword evidence="2" id="KW-0503">Monooxygenase</keyword>
<dbReference type="RefSeq" id="WP_368409463.1">
    <property type="nucleotide sequence ID" value="NZ_CP112972.1"/>
</dbReference>
<organism evidence="2 3">
    <name type="scientific">Halovenus salina</name>
    <dbReference type="NCBI Taxonomy" id="1510225"/>
    <lineage>
        <taxon>Archaea</taxon>
        <taxon>Methanobacteriati</taxon>
        <taxon>Methanobacteriota</taxon>
        <taxon>Stenosarchaea group</taxon>
        <taxon>Halobacteria</taxon>
        <taxon>Halobacteriales</taxon>
        <taxon>Haloarculaceae</taxon>
        <taxon>Halovenus</taxon>
    </lineage>
</organism>
<accession>A0ABD5W1P1</accession>
<dbReference type="GeneID" id="91975666"/>
<comment type="caution">
    <text evidence="2">The sequence shown here is derived from an EMBL/GenBank/DDBJ whole genome shotgun (WGS) entry which is preliminary data.</text>
</comment>
<evidence type="ECO:0000313" key="2">
    <source>
        <dbReference type="EMBL" id="MFC7058947.1"/>
    </source>
</evidence>